<evidence type="ECO:0000256" key="4">
    <source>
        <dbReference type="RuleBase" id="RU003718"/>
    </source>
</evidence>
<evidence type="ECO:0000256" key="1">
    <source>
        <dbReference type="ARBA" id="ARBA00009995"/>
    </source>
</evidence>
<dbReference type="Pfam" id="PF00201">
    <property type="entry name" value="UDPGT"/>
    <property type="match status" value="1"/>
</dbReference>
<dbReference type="PANTHER" id="PTHR11926">
    <property type="entry name" value="GLUCOSYL/GLUCURONOSYL TRANSFERASES"/>
    <property type="match status" value="1"/>
</dbReference>
<reference evidence="6 7" key="1">
    <citation type="journal article" date="2018" name="Science">
        <title>The opium poppy genome and morphinan production.</title>
        <authorList>
            <person name="Guo L."/>
            <person name="Winzer T."/>
            <person name="Yang X."/>
            <person name="Li Y."/>
            <person name="Ning Z."/>
            <person name="He Z."/>
            <person name="Teodor R."/>
            <person name="Lu Y."/>
            <person name="Bowser T.A."/>
            <person name="Graham I.A."/>
            <person name="Ye K."/>
        </authorList>
    </citation>
    <scope>NUCLEOTIDE SEQUENCE [LARGE SCALE GENOMIC DNA]</scope>
    <source>
        <strain evidence="7">cv. HN1</strain>
        <tissue evidence="6">Leaves</tissue>
    </source>
</reference>
<gene>
    <name evidence="6" type="ORF">C5167_008168</name>
</gene>
<evidence type="ECO:0000256" key="3">
    <source>
        <dbReference type="ARBA" id="ARBA00022679"/>
    </source>
</evidence>
<dbReference type="EC" id="2.4.1.-" evidence="5"/>
<dbReference type="FunFam" id="3.40.50.2000:FF:000065">
    <property type="entry name" value="Glycosyltransferase"/>
    <property type="match status" value="1"/>
</dbReference>
<dbReference type="AlphaFoldDB" id="A0A4Y7JTS3"/>
<name>A0A4Y7JTS3_PAPSO</name>
<evidence type="ECO:0000256" key="5">
    <source>
        <dbReference type="RuleBase" id="RU362057"/>
    </source>
</evidence>
<dbReference type="EMBL" id="CM010720">
    <property type="protein sequence ID" value="RZC64483.1"/>
    <property type="molecule type" value="Genomic_DNA"/>
</dbReference>
<dbReference type="PROSITE" id="PS00375">
    <property type="entry name" value="UDPGT"/>
    <property type="match status" value="1"/>
</dbReference>
<evidence type="ECO:0000256" key="2">
    <source>
        <dbReference type="ARBA" id="ARBA00022676"/>
    </source>
</evidence>
<dbReference type="Proteomes" id="UP000316621">
    <property type="component" value="Chromosome 6"/>
</dbReference>
<dbReference type="GO" id="GO:0080044">
    <property type="term" value="F:quercetin 7-O-glucosyltransferase activity"/>
    <property type="evidence" value="ECO:0007669"/>
    <property type="project" value="TreeGrafter"/>
</dbReference>
<dbReference type="PANTHER" id="PTHR11926:SF774">
    <property type="entry name" value="UDP-GLYCOSYLTRANSFERASE 85A1-RELATED"/>
    <property type="match status" value="1"/>
</dbReference>
<protein>
    <recommendedName>
        <fullName evidence="5">Glycosyltransferase</fullName>
        <ecNumber evidence="5">2.4.1.-</ecNumber>
    </recommendedName>
</protein>
<dbReference type="Gramene" id="RZC64483">
    <property type="protein sequence ID" value="RZC64483"/>
    <property type="gene ID" value="C5167_008168"/>
</dbReference>
<dbReference type="Gene3D" id="3.40.50.2000">
    <property type="entry name" value="Glycogen Phosphorylase B"/>
    <property type="match status" value="3"/>
</dbReference>
<keyword evidence="7" id="KW-1185">Reference proteome</keyword>
<dbReference type="FunFam" id="3.40.50.2000:FF:000027">
    <property type="entry name" value="Glycosyltransferase"/>
    <property type="match status" value="1"/>
</dbReference>
<dbReference type="GO" id="GO:0080043">
    <property type="term" value="F:quercetin 3-O-glucosyltransferase activity"/>
    <property type="evidence" value="ECO:0007669"/>
    <property type="project" value="TreeGrafter"/>
</dbReference>
<proteinExistence type="inferred from homology"/>
<keyword evidence="2 4" id="KW-0328">Glycosyltransferase</keyword>
<organism evidence="6 7">
    <name type="scientific">Papaver somniferum</name>
    <name type="common">Opium poppy</name>
    <dbReference type="NCBI Taxonomy" id="3469"/>
    <lineage>
        <taxon>Eukaryota</taxon>
        <taxon>Viridiplantae</taxon>
        <taxon>Streptophyta</taxon>
        <taxon>Embryophyta</taxon>
        <taxon>Tracheophyta</taxon>
        <taxon>Spermatophyta</taxon>
        <taxon>Magnoliopsida</taxon>
        <taxon>Ranunculales</taxon>
        <taxon>Papaveraceae</taxon>
        <taxon>Papaveroideae</taxon>
        <taxon>Papaver</taxon>
    </lineage>
</organism>
<dbReference type="OMA" id="ERRMIAT"/>
<evidence type="ECO:0000313" key="6">
    <source>
        <dbReference type="EMBL" id="RZC64483.1"/>
    </source>
</evidence>
<accession>A0A4Y7JTS3</accession>
<dbReference type="InterPro" id="IPR002213">
    <property type="entry name" value="UDP_glucos_trans"/>
</dbReference>
<dbReference type="SUPFAM" id="SSF53756">
    <property type="entry name" value="UDP-Glycosyltransferase/glycogen phosphorylase"/>
    <property type="match status" value="2"/>
</dbReference>
<evidence type="ECO:0000313" key="7">
    <source>
        <dbReference type="Proteomes" id="UP000316621"/>
    </source>
</evidence>
<dbReference type="CDD" id="cd03784">
    <property type="entry name" value="GT1_Gtf-like"/>
    <property type="match status" value="1"/>
</dbReference>
<dbReference type="InterPro" id="IPR035595">
    <property type="entry name" value="UDP_glycos_trans_CS"/>
</dbReference>
<keyword evidence="3 4" id="KW-0808">Transferase</keyword>
<comment type="similarity">
    <text evidence="1 4">Belongs to the UDP-glycosyltransferase family.</text>
</comment>
<sequence>MKKPHVVCIPYAAQGHVNPLMKVAKLLHFKGFHVTFVNTDFNHQRLLNSRGSDSLQGLQDFRFESIPDGLPPQADVNVTQDIPSLCISMRDTCYEPFRNLVLKLNDSGEVPPVSCIVSDGGLSTFTLKVAEEFGIPEVVFWTTSFCGFAGYVHYHHLVQKGLVPLKDESYLTNAGFLDTPMDWMTGIGDVIRFRDLPSFVRTTDSNEIMVNYVTGEIAKAKDATALIFNTFDDLEKDALDAFRSQLSLPPIYSIEEAECLKWLDTREPNSVVYVNFGSITVITPQQMIEFARGLANSKHTFLWIIRPDLVIGDSAMLPAEFLEDTKDRSLYASWCPQEDVLNHPSIGGFLTHSGWNSTLESICGGVPMICWPFFAEQQTNCRYSCAHWGIGMEIDNNVKRDEDTLLSFGNSLFFHSFITYSCAHLGIGMKIDNNVKRDEVEKLVRELMDGDNGKEMKIKTMERRKKAEESTSPGGSSDLDLDNLVTALLSGGTLI</sequence>